<keyword evidence="1" id="KW-0732">Signal</keyword>
<accession>A0A3S5CH86</accession>
<organism evidence="2 3">
    <name type="scientific">Protopolystoma xenopodis</name>
    <dbReference type="NCBI Taxonomy" id="117903"/>
    <lineage>
        <taxon>Eukaryota</taxon>
        <taxon>Metazoa</taxon>
        <taxon>Spiralia</taxon>
        <taxon>Lophotrochozoa</taxon>
        <taxon>Platyhelminthes</taxon>
        <taxon>Monogenea</taxon>
        <taxon>Polyopisthocotylea</taxon>
        <taxon>Polystomatidea</taxon>
        <taxon>Polystomatidae</taxon>
        <taxon>Protopolystoma</taxon>
    </lineage>
</organism>
<comment type="caution">
    <text evidence="2">The sequence shown here is derived from an EMBL/GenBank/DDBJ whole genome shotgun (WGS) entry which is preliminary data.</text>
</comment>
<feature type="chain" id="PRO_5018627844" evidence="1">
    <location>
        <begin position="27"/>
        <end position="253"/>
    </location>
</feature>
<dbReference type="AlphaFoldDB" id="A0A3S5CH86"/>
<proteinExistence type="predicted"/>
<evidence type="ECO:0000313" key="3">
    <source>
        <dbReference type="Proteomes" id="UP000784294"/>
    </source>
</evidence>
<keyword evidence="3" id="KW-1185">Reference proteome</keyword>
<feature type="signal peptide" evidence="1">
    <location>
        <begin position="1"/>
        <end position="26"/>
    </location>
</feature>
<reference evidence="2" key="1">
    <citation type="submission" date="2018-11" db="EMBL/GenBank/DDBJ databases">
        <authorList>
            <consortium name="Pathogen Informatics"/>
        </authorList>
    </citation>
    <scope>NUCLEOTIDE SEQUENCE</scope>
</reference>
<evidence type="ECO:0000313" key="2">
    <source>
        <dbReference type="EMBL" id="VEL21098.1"/>
    </source>
</evidence>
<dbReference type="Proteomes" id="UP000784294">
    <property type="component" value="Unassembled WGS sequence"/>
</dbReference>
<protein>
    <submittedName>
        <fullName evidence="2">Uncharacterized protein</fullName>
    </submittedName>
</protein>
<dbReference type="EMBL" id="CAAALY010049566">
    <property type="protein sequence ID" value="VEL21098.1"/>
    <property type="molecule type" value="Genomic_DNA"/>
</dbReference>
<sequence>MPAGWPAGFGQLLLDTGLLLFAGLDARPDPEAATAVQTPTSTPTPAHLPAGAADAGSANCGALFACRLVDALTPAGRTDNEPDALPQEVQSGRRAAWRLAEDEAALSAEARPAIQAAWQEDADSVKVGELEAVFHLFANRRRSHGMAMPYVLAEAAGRVVGRLLLVVTIWRKWAQVPHIWPLSLCSRQDWDLNVPLKTAAKWDAISAQTARHKTASQTYSLAPFLRPLSYKRGGEQRQMRLKRRPVSEPISGC</sequence>
<evidence type="ECO:0000256" key="1">
    <source>
        <dbReference type="SAM" id="SignalP"/>
    </source>
</evidence>
<name>A0A3S5CH86_9PLAT</name>
<gene>
    <name evidence="2" type="ORF">PXEA_LOCUS14538</name>
</gene>